<dbReference type="AlphaFoldDB" id="A0A7R7DJ36"/>
<dbReference type="InterPro" id="IPR010617">
    <property type="entry name" value="TMEM175-like"/>
</dbReference>
<protein>
    <recommendedName>
        <fullName evidence="17">DUF1211 domain-containing protein</fullName>
    </recommendedName>
</protein>
<evidence type="ECO:0000256" key="5">
    <source>
        <dbReference type="ARBA" id="ARBA00022692"/>
    </source>
</evidence>
<feature type="transmembrane region" description="Helical" evidence="14">
    <location>
        <begin position="60"/>
        <end position="79"/>
    </location>
</feature>
<gene>
    <name evidence="15" type="ORF">Athai_00770</name>
</gene>
<evidence type="ECO:0000256" key="4">
    <source>
        <dbReference type="ARBA" id="ARBA00022538"/>
    </source>
</evidence>
<dbReference type="GO" id="GO:0005267">
    <property type="term" value="F:potassium channel activity"/>
    <property type="evidence" value="ECO:0007669"/>
    <property type="project" value="UniProtKB-KW"/>
</dbReference>
<dbReference type="PANTHER" id="PTHR31462:SF5">
    <property type="entry name" value="ENDOSOMAL_LYSOSOMAL PROTON CHANNEL TMEM175"/>
    <property type="match status" value="1"/>
</dbReference>
<comment type="similarity">
    <text evidence="2">Belongs to the TMEM175 family.</text>
</comment>
<feature type="transmembrane region" description="Helical" evidence="14">
    <location>
        <begin position="131"/>
        <end position="148"/>
    </location>
</feature>
<feature type="region of interest" description="Disordered" evidence="13">
    <location>
        <begin position="1"/>
        <end position="31"/>
    </location>
</feature>
<evidence type="ECO:0000256" key="12">
    <source>
        <dbReference type="ARBA" id="ARBA00034430"/>
    </source>
</evidence>
<organism evidence="15 16">
    <name type="scientific">Actinocatenispora thailandica</name>
    <dbReference type="NCBI Taxonomy" id="227318"/>
    <lineage>
        <taxon>Bacteria</taxon>
        <taxon>Bacillati</taxon>
        <taxon>Actinomycetota</taxon>
        <taxon>Actinomycetes</taxon>
        <taxon>Micromonosporales</taxon>
        <taxon>Micromonosporaceae</taxon>
        <taxon>Actinocatenispora</taxon>
    </lineage>
</organism>
<evidence type="ECO:0000313" key="15">
    <source>
        <dbReference type="EMBL" id="BCJ32574.1"/>
    </source>
</evidence>
<evidence type="ECO:0000256" key="8">
    <source>
        <dbReference type="ARBA" id="ARBA00022989"/>
    </source>
</evidence>
<evidence type="ECO:0000256" key="7">
    <source>
        <dbReference type="ARBA" id="ARBA00022958"/>
    </source>
</evidence>
<dbReference type="EMBL" id="AP023355">
    <property type="protein sequence ID" value="BCJ32574.1"/>
    <property type="molecule type" value="Genomic_DNA"/>
</dbReference>
<evidence type="ECO:0008006" key="17">
    <source>
        <dbReference type="Google" id="ProtNLM"/>
    </source>
</evidence>
<keyword evidence="10 14" id="KW-0472">Membrane</keyword>
<evidence type="ECO:0000256" key="10">
    <source>
        <dbReference type="ARBA" id="ARBA00023136"/>
    </source>
</evidence>
<evidence type="ECO:0000256" key="2">
    <source>
        <dbReference type="ARBA" id="ARBA00006920"/>
    </source>
</evidence>
<keyword evidence="11" id="KW-0407">Ion channel</keyword>
<evidence type="ECO:0000256" key="11">
    <source>
        <dbReference type="ARBA" id="ARBA00023303"/>
    </source>
</evidence>
<keyword evidence="16" id="KW-1185">Reference proteome</keyword>
<dbReference type="RefSeq" id="WP_203959606.1">
    <property type="nucleotide sequence ID" value="NZ_AP023355.1"/>
</dbReference>
<comment type="catalytic activity">
    <reaction evidence="12">
        <text>K(+)(in) = K(+)(out)</text>
        <dbReference type="Rhea" id="RHEA:29463"/>
        <dbReference type="ChEBI" id="CHEBI:29103"/>
    </reaction>
</comment>
<evidence type="ECO:0000256" key="1">
    <source>
        <dbReference type="ARBA" id="ARBA00004141"/>
    </source>
</evidence>
<comment type="subcellular location">
    <subcellularLocation>
        <location evidence="1">Membrane</location>
        <topology evidence="1">Multi-pass membrane protein</topology>
    </subcellularLocation>
</comment>
<evidence type="ECO:0000256" key="3">
    <source>
        <dbReference type="ARBA" id="ARBA00022448"/>
    </source>
</evidence>
<dbReference type="Pfam" id="PF06736">
    <property type="entry name" value="TMEM175"/>
    <property type="match status" value="1"/>
</dbReference>
<keyword evidence="8 14" id="KW-1133">Transmembrane helix</keyword>
<keyword evidence="4" id="KW-0633">Potassium transport</keyword>
<dbReference type="PANTHER" id="PTHR31462">
    <property type="entry name" value="ENDOSOMAL/LYSOSOMAL POTASSIUM CHANNEL TMEM175"/>
    <property type="match status" value="1"/>
</dbReference>
<feature type="transmembrane region" description="Helical" evidence="14">
    <location>
        <begin position="99"/>
        <end position="119"/>
    </location>
</feature>
<reference evidence="15 16" key="1">
    <citation type="submission" date="2020-08" db="EMBL/GenBank/DDBJ databases">
        <title>Whole genome shotgun sequence of Actinocatenispora thailandica NBRC 105041.</title>
        <authorList>
            <person name="Komaki H."/>
            <person name="Tamura T."/>
        </authorList>
    </citation>
    <scope>NUCLEOTIDE SEQUENCE [LARGE SCALE GENOMIC DNA]</scope>
    <source>
        <strain evidence="15 16">NBRC 105041</strain>
    </source>
</reference>
<dbReference type="Proteomes" id="UP000611640">
    <property type="component" value="Chromosome"/>
</dbReference>
<sequence length="264" mass="28874">MLDEAQSRSGSPGAPETADPAGPAADSATGVADAATRAEAEEIRLTRVEVEFAAAERLTFFSDAVVAIAITLLALELPVPHRGTSAEVLSWMLDRKMDYIAFFISFAVIGAHWMSHHAVFRWIRRLGGRVLRFNMIWLMIIVLLPYLTKLLTESDDDGAFIVRFGLYALAQAVSGVLFLLMVRDMWAYGLFRPGAPAKSIDGAQMRSLVMAGMFAISIPVALLGSWSYLVWIAMPVPLRVLGGRLRGWLGAHRPSSPTPETNVM</sequence>
<dbReference type="GO" id="GO:0015252">
    <property type="term" value="F:proton channel activity"/>
    <property type="evidence" value="ECO:0007669"/>
    <property type="project" value="InterPro"/>
</dbReference>
<dbReference type="GO" id="GO:0016020">
    <property type="term" value="C:membrane"/>
    <property type="evidence" value="ECO:0007669"/>
    <property type="project" value="UniProtKB-SubCell"/>
</dbReference>
<accession>A0A7R7DJ36</accession>
<evidence type="ECO:0000256" key="9">
    <source>
        <dbReference type="ARBA" id="ARBA00023065"/>
    </source>
</evidence>
<evidence type="ECO:0000256" key="6">
    <source>
        <dbReference type="ARBA" id="ARBA00022826"/>
    </source>
</evidence>
<evidence type="ECO:0000256" key="14">
    <source>
        <dbReference type="SAM" id="Phobius"/>
    </source>
</evidence>
<evidence type="ECO:0000256" key="13">
    <source>
        <dbReference type="SAM" id="MobiDB-lite"/>
    </source>
</evidence>
<keyword evidence="5 14" id="KW-0812">Transmembrane</keyword>
<keyword evidence="9" id="KW-0406">Ion transport</keyword>
<name>A0A7R7DJ36_9ACTN</name>
<evidence type="ECO:0000313" key="16">
    <source>
        <dbReference type="Proteomes" id="UP000611640"/>
    </source>
</evidence>
<keyword evidence="6" id="KW-0631">Potassium channel</keyword>
<feature type="transmembrane region" description="Helical" evidence="14">
    <location>
        <begin position="208"/>
        <end position="234"/>
    </location>
</feature>
<dbReference type="KEGG" id="atl:Athai_00770"/>
<keyword evidence="7" id="KW-0630">Potassium</keyword>
<feature type="transmembrane region" description="Helical" evidence="14">
    <location>
        <begin position="160"/>
        <end position="182"/>
    </location>
</feature>
<keyword evidence="3" id="KW-0813">Transport</keyword>
<proteinExistence type="inferred from homology"/>